<accession>A0A7X6DQH1</accession>
<dbReference type="RefSeq" id="WP_168060014.1">
    <property type="nucleotide sequence ID" value="NZ_VTOW01000002.1"/>
</dbReference>
<comment type="caution">
    <text evidence="1">The sequence shown here is derived from an EMBL/GenBank/DDBJ whole genome shotgun (WGS) entry which is preliminary data.</text>
</comment>
<name>A0A7X6DQH1_9BACT</name>
<protein>
    <recommendedName>
        <fullName evidence="3">Type II toxin-antitoxin system VapB family antitoxin</fullName>
    </recommendedName>
</protein>
<keyword evidence="2" id="KW-1185">Reference proteome</keyword>
<proteinExistence type="predicted"/>
<dbReference type="Proteomes" id="UP000534783">
    <property type="component" value="Unassembled WGS sequence"/>
</dbReference>
<evidence type="ECO:0000313" key="2">
    <source>
        <dbReference type="Proteomes" id="UP000534783"/>
    </source>
</evidence>
<gene>
    <name evidence="1" type="ORF">MNODULE_11715</name>
</gene>
<dbReference type="EMBL" id="VTOW01000002">
    <property type="protein sequence ID" value="NKE71407.1"/>
    <property type="molecule type" value="Genomic_DNA"/>
</dbReference>
<organism evidence="1 2">
    <name type="scientific">Candidatus Manganitrophus noduliformans</name>
    <dbReference type="NCBI Taxonomy" id="2606439"/>
    <lineage>
        <taxon>Bacteria</taxon>
        <taxon>Pseudomonadati</taxon>
        <taxon>Nitrospirota</taxon>
        <taxon>Nitrospiria</taxon>
        <taxon>Candidatus Troglogloeales</taxon>
        <taxon>Candidatus Manganitrophaceae</taxon>
        <taxon>Candidatus Manganitrophus</taxon>
    </lineage>
</organism>
<evidence type="ECO:0008006" key="3">
    <source>
        <dbReference type="Google" id="ProtNLM"/>
    </source>
</evidence>
<sequence length="71" mass="8259">MKTSVEIDEKLLAQVKRILGTETLRETIEKSFEEVVHHKALEQSAQLLGKIDLDLSRESIRSQRRKRKASR</sequence>
<reference evidence="1 2" key="1">
    <citation type="journal article" date="2020" name="Nature">
        <title>Bacterial chemolithoautotrophy via manganese oxidation.</title>
        <authorList>
            <person name="Yu H."/>
            <person name="Leadbetter J.R."/>
        </authorList>
    </citation>
    <scope>NUCLEOTIDE SEQUENCE [LARGE SCALE GENOMIC DNA]</scope>
    <source>
        <strain evidence="1 2">Mn-1</strain>
    </source>
</reference>
<dbReference type="AlphaFoldDB" id="A0A7X6DQH1"/>
<dbReference type="Pfam" id="PF09957">
    <property type="entry name" value="VapB_antitoxin"/>
    <property type="match status" value="1"/>
</dbReference>
<dbReference type="InterPro" id="IPR019239">
    <property type="entry name" value="VapB_antitoxin"/>
</dbReference>
<evidence type="ECO:0000313" key="1">
    <source>
        <dbReference type="EMBL" id="NKE71407.1"/>
    </source>
</evidence>